<dbReference type="Pfam" id="PF17919">
    <property type="entry name" value="RT_RNaseH_2"/>
    <property type="match status" value="1"/>
</dbReference>
<sequence>MTFRISECAEDKKVKVASATLRGPALTWWNSKVTILGLDVANQIGWTEMKKLMATKFCPAEGLQRMENELWDLKVKEYNMGEVTSSKPTNLNEVVHMAHKLMEQKLQARNERILEGNKQKWENFQSGNNSGKSNHKDNSRQSLQNNKKQGNVRAMTTALNEEKVSSGSLLVCEHCFTPHLVNVRSSATSVERLGTKRGIARKRMLPWEEVGEARGRAYAIKDAKPQGFDRSFVDTRFSSMLDIDPVKIDTSYKVELADGRIVSTSTVLKGCTLNLVNHLFEINLMPIELARKYIERGCHLFLAHVTEKKPKEKQLEDVLVIRDFPDELPGLPPPRQVEFQIDLVPGDAPHVHRYHQLRIKEEDIPITAFRTRYGYFEFQVMPFGLTNMPVVFTDLMNRVCKSYLDKFVIVFIDDILVYSKDKEEHGENFKIILELLRKERLYAKFSKCNFCLDLVQFLGHVIDNKGVRVDPAKIEAIKNWAAPMTLIEPLTKLTQKDKKYEWGKEEEEPFQTLKQKLCSAPILALPEGTEDFMVYCDASLKGYGAVLMQQEKVIAYASRQLKTHEENYTTHDLELGAYILNQKELNMRQHCWIELLSDYDCEIRYHPGKANAMADALNSRRSEGSNENEDVKAENLGRLIKQIFEFHPDGTRLDKMYEDLKLLYWWPNMQANIATYKWERIIIDFVSGLPRTPSGYDTIWVIVDLLTKSAHFLPMKKTDSMEKLTQLYLKEFVYRHGVPISIISDRDSHFTSRFWRSLQKALGTNLDMSTTYHLQTDGQSERTIQTLKDMLHACVIDFGNSWDRHLPLVEFSYNTSYHISIKVALFEALYRQKCRSPVCWSEVGDSQLTGPELIREMTEKIVQIKNRLLTVVSPWKGVIHFGKRGKLSPHYIGPFKILARVGPMAYMLELLEEFKGIHSTLHVSNLKKCLADENIIIPLDEIQLDDKLHFIEETVEIIDREVKQLKQSRIPIVKVR</sequence>
<dbReference type="Gene3D" id="3.30.420.10">
    <property type="entry name" value="Ribonuclease H-like superfamily/Ribonuclease H"/>
    <property type="match status" value="1"/>
</dbReference>
<reference evidence="4" key="1">
    <citation type="journal article" date="2022" name="Int. J. Mol. Sci.">
        <title>Draft Genome of Tanacetum Coccineum: Genomic Comparison of Closely Related Tanacetum-Family Plants.</title>
        <authorList>
            <person name="Yamashiro T."/>
            <person name="Shiraishi A."/>
            <person name="Nakayama K."/>
            <person name="Satake H."/>
        </authorList>
    </citation>
    <scope>NUCLEOTIDE SEQUENCE</scope>
</reference>
<feature type="region of interest" description="Disordered" evidence="2">
    <location>
        <begin position="122"/>
        <end position="151"/>
    </location>
</feature>
<dbReference type="CDD" id="cd09274">
    <property type="entry name" value="RNase_HI_RT_Ty3"/>
    <property type="match status" value="1"/>
</dbReference>
<dbReference type="InterPro" id="IPR000477">
    <property type="entry name" value="RT_dom"/>
</dbReference>
<dbReference type="SUPFAM" id="SSF53098">
    <property type="entry name" value="Ribonuclease H-like"/>
    <property type="match status" value="1"/>
</dbReference>
<keyword evidence="4" id="KW-0695">RNA-directed DNA polymerase</keyword>
<feature type="domain" description="Integrase catalytic" evidence="3">
    <location>
        <begin position="673"/>
        <end position="833"/>
    </location>
</feature>
<organism evidence="4 5">
    <name type="scientific">Tanacetum coccineum</name>
    <dbReference type="NCBI Taxonomy" id="301880"/>
    <lineage>
        <taxon>Eukaryota</taxon>
        <taxon>Viridiplantae</taxon>
        <taxon>Streptophyta</taxon>
        <taxon>Embryophyta</taxon>
        <taxon>Tracheophyta</taxon>
        <taxon>Spermatophyta</taxon>
        <taxon>Magnoliopsida</taxon>
        <taxon>eudicotyledons</taxon>
        <taxon>Gunneridae</taxon>
        <taxon>Pentapetalae</taxon>
        <taxon>asterids</taxon>
        <taxon>campanulids</taxon>
        <taxon>Asterales</taxon>
        <taxon>Asteraceae</taxon>
        <taxon>Asteroideae</taxon>
        <taxon>Anthemideae</taxon>
        <taxon>Anthemidinae</taxon>
        <taxon>Tanacetum</taxon>
    </lineage>
</organism>
<dbReference type="InterPro" id="IPR056924">
    <property type="entry name" value="SH3_Tf2-1"/>
</dbReference>
<dbReference type="Pfam" id="PF24626">
    <property type="entry name" value="SH3_Tf2-1"/>
    <property type="match status" value="1"/>
</dbReference>
<dbReference type="EMBL" id="BQNB010009611">
    <property type="protein sequence ID" value="GJS65897.1"/>
    <property type="molecule type" value="Genomic_DNA"/>
</dbReference>
<dbReference type="InterPro" id="IPR012337">
    <property type="entry name" value="RNaseH-like_sf"/>
</dbReference>
<dbReference type="InterPro" id="IPR043128">
    <property type="entry name" value="Rev_trsase/Diguanyl_cyclase"/>
</dbReference>
<dbReference type="InterPro" id="IPR041577">
    <property type="entry name" value="RT_RNaseH_2"/>
</dbReference>
<dbReference type="GO" id="GO:0003964">
    <property type="term" value="F:RNA-directed DNA polymerase activity"/>
    <property type="evidence" value="ECO:0007669"/>
    <property type="project" value="UniProtKB-KW"/>
</dbReference>
<evidence type="ECO:0000313" key="5">
    <source>
        <dbReference type="Proteomes" id="UP001151760"/>
    </source>
</evidence>
<keyword evidence="4" id="KW-0808">Transferase</keyword>
<dbReference type="CDD" id="cd01647">
    <property type="entry name" value="RT_LTR"/>
    <property type="match status" value="1"/>
</dbReference>
<evidence type="ECO:0000256" key="2">
    <source>
        <dbReference type="SAM" id="MobiDB-lite"/>
    </source>
</evidence>
<accession>A0ABQ4XKN9</accession>
<dbReference type="SUPFAM" id="SSF56672">
    <property type="entry name" value="DNA/RNA polymerases"/>
    <property type="match status" value="1"/>
</dbReference>
<name>A0ABQ4XKN9_9ASTR</name>
<dbReference type="InterPro" id="IPR001584">
    <property type="entry name" value="Integrase_cat-core"/>
</dbReference>
<dbReference type="Proteomes" id="UP001151760">
    <property type="component" value="Unassembled WGS sequence"/>
</dbReference>
<dbReference type="InterPro" id="IPR043502">
    <property type="entry name" value="DNA/RNA_pol_sf"/>
</dbReference>
<comment type="caution">
    <text evidence="4">The sequence shown here is derived from an EMBL/GenBank/DDBJ whole genome shotgun (WGS) entry which is preliminary data.</text>
</comment>
<dbReference type="PANTHER" id="PTHR37984:SF5">
    <property type="entry name" value="PROTEIN NYNRIN-LIKE"/>
    <property type="match status" value="1"/>
</dbReference>
<dbReference type="InterPro" id="IPR050951">
    <property type="entry name" value="Retrovirus_Pol_polyprotein"/>
</dbReference>
<proteinExistence type="predicted"/>
<dbReference type="Gene3D" id="3.30.70.270">
    <property type="match status" value="2"/>
</dbReference>
<keyword evidence="4" id="KW-0548">Nucleotidyltransferase</keyword>
<dbReference type="InterPro" id="IPR036397">
    <property type="entry name" value="RNaseH_sf"/>
</dbReference>
<feature type="compositionally biased region" description="Polar residues" evidence="2">
    <location>
        <begin position="140"/>
        <end position="149"/>
    </location>
</feature>
<reference evidence="4" key="2">
    <citation type="submission" date="2022-01" db="EMBL/GenBank/DDBJ databases">
        <authorList>
            <person name="Yamashiro T."/>
            <person name="Shiraishi A."/>
            <person name="Satake H."/>
            <person name="Nakayama K."/>
        </authorList>
    </citation>
    <scope>NUCLEOTIDE SEQUENCE</scope>
</reference>
<dbReference type="PROSITE" id="PS50994">
    <property type="entry name" value="INTEGRASE"/>
    <property type="match status" value="1"/>
</dbReference>
<dbReference type="Gene3D" id="3.10.10.10">
    <property type="entry name" value="HIV Type 1 Reverse Transcriptase, subunit A, domain 1"/>
    <property type="match status" value="1"/>
</dbReference>
<evidence type="ECO:0000259" key="3">
    <source>
        <dbReference type="PROSITE" id="PS50994"/>
    </source>
</evidence>
<keyword evidence="5" id="KW-1185">Reference proteome</keyword>
<evidence type="ECO:0000313" key="4">
    <source>
        <dbReference type="EMBL" id="GJS65897.1"/>
    </source>
</evidence>
<evidence type="ECO:0000256" key="1">
    <source>
        <dbReference type="ARBA" id="ARBA00023268"/>
    </source>
</evidence>
<protein>
    <submittedName>
        <fullName evidence="4">Reverse transcriptase domain-containing protein</fullName>
    </submittedName>
</protein>
<dbReference type="PANTHER" id="PTHR37984">
    <property type="entry name" value="PROTEIN CBG26694"/>
    <property type="match status" value="1"/>
</dbReference>
<dbReference type="Pfam" id="PF00078">
    <property type="entry name" value="RVT_1"/>
    <property type="match status" value="1"/>
</dbReference>
<feature type="compositionally biased region" description="Polar residues" evidence="2">
    <location>
        <begin position="122"/>
        <end position="132"/>
    </location>
</feature>
<keyword evidence="1" id="KW-0511">Multifunctional enzyme</keyword>
<gene>
    <name evidence="4" type="ORF">Tco_0680461</name>
</gene>